<name>A0A4Q1HI95_9BURK</name>
<dbReference type="AlphaFoldDB" id="A0A4Q1HI95"/>
<accession>A0A4Q1HI95</accession>
<feature type="region of interest" description="Disordered" evidence="1">
    <location>
        <begin position="525"/>
        <end position="547"/>
    </location>
</feature>
<evidence type="ECO:0000313" key="2">
    <source>
        <dbReference type="EMBL" id="RXN87767.1"/>
    </source>
</evidence>
<gene>
    <name evidence="2" type="ORF">C7R54_14300</name>
</gene>
<keyword evidence="3" id="KW-1185">Reference proteome</keyword>
<dbReference type="EMBL" id="PYAL01000004">
    <property type="protein sequence ID" value="RXN87767.1"/>
    <property type="molecule type" value="Genomic_DNA"/>
</dbReference>
<organism evidence="2 3">
    <name type="scientific">Achromobacter aloeverae</name>
    <dbReference type="NCBI Taxonomy" id="1750518"/>
    <lineage>
        <taxon>Bacteria</taxon>
        <taxon>Pseudomonadati</taxon>
        <taxon>Pseudomonadota</taxon>
        <taxon>Betaproteobacteria</taxon>
        <taxon>Burkholderiales</taxon>
        <taxon>Alcaligenaceae</taxon>
        <taxon>Achromobacter</taxon>
    </lineage>
</organism>
<proteinExistence type="predicted"/>
<comment type="caution">
    <text evidence="2">The sequence shown here is derived from an EMBL/GenBank/DDBJ whole genome shotgun (WGS) entry which is preliminary data.</text>
</comment>
<sequence length="843" mass="90687">MPRTALAIERLFHSVKPLAALASALPANSHPAVLSLLEQEITRCVDEELSPALFPALQKRLLSSKPTPADIEFRDALLMRLHRCRDLPAETLLLSLRRALQGPAWILQAERVLKERIESALGRWSACLRPEHDREDLEHTLCGAFMTLSEERSERLGERLAVYLALARLPQDVWLLYQRSLPLAVVDEARQTVHLHRMPRPVAIAEPAWRSYCKGWEDEYRRRRTAMGVAMARLRTATELPDAPERVRVRKLSLALSRVAALVRVDQGAPGPTQAGSKTQDGGLADLQVDVAATVRAAAIKLRLADYPAAALAAMSDDELACIVSACDKHALRTYGLHVDEQALASERDRRVTAFAQARLAPCLARLAETPSPAAALPPLPGDIAPDMHDLFDVSARLRDATDIVQACVSLYVACGGSLDGADMTAAFIGKMATLAIPDLCVAPARARVLGRLCVALGDVQANLASSLAEGRAGACLSRDETLRAIAARLVDQSDVPDAMGGAFFTLVRRVAFGTKLAAFVSSAPSSSLAGDDASATRPGEDEASDVLSDPGIRWALQGDFGLDMSGPTPTSDAARDKVFVADAMGRHVENPETGQSIAVREIYGQELSFQGVSVDEHANDVLARAPGRYAVDGSVVDEAYAVDYKRGSCSLSVRGCTPAGVAVSFEAHIQGILAAADEPGPEESKHARVNDVEQALACLARVVDARGFRQITRLLSQFADASISLAETRSGAGTPLRLASGDPVLVGGRAHTHAVVEQNLDDTFDIGMHIEWTHVNAAVLLDSKTGLHAGIVELDPVRSAKSVRYAWRVRPGDDLLIQPVRLADYRYRFVPASPLPDSAINK</sequence>
<evidence type="ECO:0000256" key="1">
    <source>
        <dbReference type="SAM" id="MobiDB-lite"/>
    </source>
</evidence>
<dbReference type="Proteomes" id="UP000290849">
    <property type="component" value="Unassembled WGS sequence"/>
</dbReference>
<reference evidence="2 3" key="1">
    <citation type="journal article" date="2017" name="Int. J. Syst. Evol. Microbiol.">
        <title>Achromobacter aloeverae sp. nov., isolated from the root of Aloe vera (L.) Burm.f.</title>
        <authorList>
            <person name="Kuncharoen N."/>
            <person name="Muramatsu Y."/>
            <person name="Shibata C."/>
            <person name="Kamakura Y."/>
            <person name="Nakagawa Y."/>
            <person name="Tanasupawat S."/>
        </authorList>
    </citation>
    <scope>NUCLEOTIDE SEQUENCE [LARGE SCALE GENOMIC DNA]</scope>
    <source>
        <strain evidence="2 3">AVA-1</strain>
    </source>
</reference>
<evidence type="ECO:0000313" key="3">
    <source>
        <dbReference type="Proteomes" id="UP000290849"/>
    </source>
</evidence>
<protein>
    <submittedName>
        <fullName evidence="2">Uncharacterized protein</fullName>
    </submittedName>
</protein>